<dbReference type="InterPro" id="IPR048446">
    <property type="entry name" value="DncV_C"/>
</dbReference>
<evidence type="ECO:0000313" key="17">
    <source>
        <dbReference type="Proteomes" id="UP000092950"/>
    </source>
</evidence>
<dbReference type="GO" id="GO:0005524">
    <property type="term" value="F:ATP binding"/>
    <property type="evidence" value="ECO:0007669"/>
    <property type="project" value="UniProtKB-KW"/>
</dbReference>
<evidence type="ECO:0000256" key="2">
    <source>
        <dbReference type="ARBA" id="ARBA00022695"/>
    </source>
</evidence>
<keyword evidence="4" id="KW-0547">Nucleotide-binding</keyword>
<evidence type="ECO:0000256" key="11">
    <source>
        <dbReference type="ARBA" id="ARBA00048304"/>
    </source>
</evidence>
<dbReference type="InterPro" id="IPR047805">
    <property type="entry name" value="GAMP_synthase"/>
</dbReference>
<dbReference type="EMBL" id="CYTV01000003">
    <property type="protein sequence ID" value="CUI65687.1"/>
    <property type="molecule type" value="Genomic_DNA"/>
</dbReference>
<dbReference type="GO" id="GO:0051607">
    <property type="term" value="P:defense response to virus"/>
    <property type="evidence" value="ECO:0007669"/>
    <property type="project" value="UniProtKB-KW"/>
</dbReference>
<comment type="catalytic activity">
    <reaction evidence="11">
        <text>GTP + ATP = 3',3'-cGAMP + 2 diphosphate</text>
        <dbReference type="Rhea" id="RHEA:35647"/>
        <dbReference type="ChEBI" id="CHEBI:30616"/>
        <dbReference type="ChEBI" id="CHEBI:33019"/>
        <dbReference type="ChEBI" id="CHEBI:37565"/>
        <dbReference type="ChEBI" id="CHEBI:71501"/>
    </reaction>
    <physiologicalReaction direction="left-to-right" evidence="11">
        <dbReference type="Rhea" id="RHEA:35648"/>
    </physiologicalReaction>
</comment>
<evidence type="ECO:0000256" key="8">
    <source>
        <dbReference type="ARBA" id="ARBA00023118"/>
    </source>
</evidence>
<reference evidence="14 17" key="2">
    <citation type="submission" date="2016-07" db="EMBL/GenBank/DDBJ databases">
        <title>Complete genome sequences of Bordetella pseudohinzii.</title>
        <authorList>
            <person name="Spilker T."/>
            <person name="Darrah R."/>
            <person name="LiPuma J.J."/>
        </authorList>
    </citation>
    <scope>NUCLEOTIDE SEQUENCE [LARGE SCALE GENOMIC DNA]</scope>
    <source>
        <strain evidence="14 17">HI4681</strain>
    </source>
</reference>
<evidence type="ECO:0000313" key="16">
    <source>
        <dbReference type="Proteomes" id="UP000053096"/>
    </source>
</evidence>
<keyword evidence="6" id="KW-0460">Magnesium</keyword>
<name>A0A0J6C7A4_9BORD</name>
<keyword evidence="3" id="KW-0479">Metal-binding</keyword>
<evidence type="ECO:0000259" key="13">
    <source>
        <dbReference type="Pfam" id="PF21713"/>
    </source>
</evidence>
<keyword evidence="7" id="KW-0546">Nucleotide metabolism</keyword>
<organism evidence="15 16">
    <name type="scientific">Bordetella pseudohinzii</name>
    <dbReference type="NCBI Taxonomy" id="1331258"/>
    <lineage>
        <taxon>Bacteria</taxon>
        <taxon>Pseudomonadati</taxon>
        <taxon>Pseudomonadota</taxon>
        <taxon>Betaproteobacteria</taxon>
        <taxon>Burkholderiales</taxon>
        <taxon>Alcaligenaceae</taxon>
        <taxon>Bordetella</taxon>
    </lineage>
</organism>
<dbReference type="AlphaFoldDB" id="A0A0J6C7A4"/>
<dbReference type="InterPro" id="IPR048445">
    <property type="entry name" value="DncV-like_NTFase"/>
</dbReference>
<proteinExistence type="predicted"/>
<evidence type="ECO:0000313" key="15">
    <source>
        <dbReference type="EMBL" id="CUI65687.1"/>
    </source>
</evidence>
<keyword evidence="2" id="KW-0548">Nucleotidyltransferase</keyword>
<evidence type="ECO:0000256" key="5">
    <source>
        <dbReference type="ARBA" id="ARBA00022840"/>
    </source>
</evidence>
<dbReference type="Proteomes" id="UP000092950">
    <property type="component" value="Chromosome"/>
</dbReference>
<gene>
    <name evidence="14" type="ORF">BBN53_00080</name>
    <name evidence="15" type="ORF">ERS370011_01637</name>
</gene>
<sequence>MLNLSQLFFTSDADETALLDLLDLDATQKTEIQNAKGLVRAALREGIPKKYAELGLPGKAPQPRFFTQGSWAYKTLNAPCQPPQEADIDDGCYLPMTFVTQQTKRPSVAAEAFFRIAEDALAPLVKAKSWRFGGVKPTCIRIHISTSAHIDVPLYAIPDDEFEKLKKSMALEARAMDSATLNDSIDRWDTLPLDQVLLAHRDENWMPSDPRPLNDWFIDQVEVQGRQLRRVIRYLKAFRDHQWKSGGPASVLLMAAAVPIFQQEIGRDDLSLLNVAKGIPRALRTGVSHPTDESESLTDRLRKAGLAEGRDLVEEAALKFDQFASVLEATLAASDAVQGVIWMRGQFGHRFPNRPDRVKIIAAATSVAATTATAGVASVIASTPAKAGPTPLVGPTHAG</sequence>
<dbReference type="GO" id="GO:0140701">
    <property type="term" value="F:3',3'-cyclic GMP-AMP synthase activity"/>
    <property type="evidence" value="ECO:0007669"/>
    <property type="project" value="InterPro"/>
</dbReference>
<evidence type="ECO:0000256" key="6">
    <source>
        <dbReference type="ARBA" id="ARBA00022842"/>
    </source>
</evidence>
<dbReference type="NCBIfam" id="NF041078">
    <property type="entry name" value="cGAS"/>
    <property type="match status" value="1"/>
</dbReference>
<evidence type="ECO:0000256" key="4">
    <source>
        <dbReference type="ARBA" id="ARBA00022741"/>
    </source>
</evidence>
<feature type="domain" description="Cyclic GMP-AMP synthase DncV-like nucleotidyltransferase" evidence="12">
    <location>
        <begin position="63"/>
        <end position="155"/>
    </location>
</feature>
<evidence type="ECO:0000256" key="3">
    <source>
        <dbReference type="ARBA" id="ARBA00022723"/>
    </source>
</evidence>
<evidence type="ECO:0000259" key="12">
    <source>
        <dbReference type="Pfam" id="PF21654"/>
    </source>
</evidence>
<evidence type="ECO:0000313" key="14">
    <source>
        <dbReference type="EMBL" id="ANY14422.1"/>
    </source>
</evidence>
<evidence type="ECO:0000256" key="1">
    <source>
        <dbReference type="ARBA" id="ARBA00022679"/>
    </source>
</evidence>
<accession>A0A0J6C7A4</accession>
<dbReference type="GO" id="GO:0046872">
    <property type="term" value="F:metal ion binding"/>
    <property type="evidence" value="ECO:0007669"/>
    <property type="project" value="UniProtKB-KW"/>
</dbReference>
<dbReference type="EMBL" id="CP016440">
    <property type="protein sequence ID" value="ANY14422.1"/>
    <property type="molecule type" value="Genomic_DNA"/>
</dbReference>
<dbReference type="Pfam" id="PF21713">
    <property type="entry name" value="DncV_C"/>
    <property type="match status" value="1"/>
</dbReference>
<reference evidence="15 16" key="1">
    <citation type="submission" date="2015-09" db="EMBL/GenBank/DDBJ databases">
        <authorList>
            <person name="Jackson K.R."/>
            <person name="Lunt B.L."/>
            <person name="Fisher J.N.B."/>
            <person name="Gardner A.V."/>
            <person name="Bailey M.E."/>
            <person name="Deus L.M."/>
            <person name="Earl A.S."/>
            <person name="Gibby P.D."/>
            <person name="Hartmann K.A."/>
            <person name="Liu J.E."/>
            <person name="Manci A.M."/>
            <person name="Nielsen D.A."/>
            <person name="Solomon M.B."/>
            <person name="Breakwell D.P."/>
            <person name="Burnett S.H."/>
            <person name="Grose J.H."/>
        </authorList>
    </citation>
    <scope>NUCLEOTIDE SEQUENCE [LARGE SCALE GENOMIC DNA]</scope>
    <source>
        <strain evidence="15 16">2789STDY5608636</strain>
    </source>
</reference>
<dbReference type="RefSeq" id="WP_043210739.1">
    <property type="nucleotide sequence ID" value="NZ_CAJGUP010000223.1"/>
</dbReference>
<dbReference type="Pfam" id="PF21654">
    <property type="entry name" value="DncV-like_NTFase"/>
    <property type="match status" value="1"/>
</dbReference>
<evidence type="ECO:0000256" key="7">
    <source>
        <dbReference type="ARBA" id="ARBA00023080"/>
    </source>
</evidence>
<dbReference type="GO" id="GO:0009117">
    <property type="term" value="P:nucleotide metabolic process"/>
    <property type="evidence" value="ECO:0007669"/>
    <property type="project" value="UniProtKB-KW"/>
</dbReference>
<keyword evidence="17" id="KW-1185">Reference proteome</keyword>
<dbReference type="Proteomes" id="UP000053096">
    <property type="component" value="Unassembled WGS sequence"/>
</dbReference>
<dbReference type="OrthoDB" id="6402963at2"/>
<keyword evidence="5" id="KW-0067">ATP-binding</keyword>
<evidence type="ECO:0000256" key="10">
    <source>
        <dbReference type="ARBA" id="ARBA00044145"/>
    </source>
</evidence>
<keyword evidence="1" id="KW-0808">Transferase</keyword>
<keyword evidence="9" id="KW-0342">GTP-binding</keyword>
<feature type="domain" description="Cyclic GMP-AMP synthase C-terminal" evidence="13">
    <location>
        <begin position="225"/>
        <end position="354"/>
    </location>
</feature>
<dbReference type="GO" id="GO:0005525">
    <property type="term" value="F:GTP binding"/>
    <property type="evidence" value="ECO:0007669"/>
    <property type="project" value="UniProtKB-KW"/>
</dbReference>
<accession>A0A0M7EEY8</accession>
<protein>
    <recommendedName>
        <fullName evidence="10">Cyclic GMP-AMP synthase</fullName>
    </recommendedName>
</protein>
<dbReference type="KEGG" id="bpdz:BBN53_00080"/>
<evidence type="ECO:0000256" key="9">
    <source>
        <dbReference type="ARBA" id="ARBA00023134"/>
    </source>
</evidence>
<keyword evidence="8" id="KW-0051">Antiviral defense</keyword>